<dbReference type="SUPFAM" id="SSF50998">
    <property type="entry name" value="Quinoprotein alcohol dehydrogenase-like"/>
    <property type="match status" value="1"/>
</dbReference>
<dbReference type="PROSITE" id="PS51257">
    <property type="entry name" value="PROKAR_LIPOPROTEIN"/>
    <property type="match status" value="1"/>
</dbReference>
<dbReference type="InterPro" id="IPR018391">
    <property type="entry name" value="PQQ_b-propeller_rpt"/>
</dbReference>
<evidence type="ECO:0000313" key="2">
    <source>
        <dbReference type="EMBL" id="SDX97054.1"/>
    </source>
</evidence>
<reference evidence="2 3" key="1">
    <citation type="submission" date="2016-10" db="EMBL/GenBank/DDBJ databases">
        <authorList>
            <person name="de Groot N.N."/>
        </authorList>
    </citation>
    <scope>NUCLEOTIDE SEQUENCE [LARGE SCALE GENOMIC DNA]</scope>
    <source>
        <strain evidence="2 3">DSM 26880</strain>
    </source>
</reference>
<dbReference type="InterPro" id="IPR015943">
    <property type="entry name" value="WD40/YVTN_repeat-like_dom_sf"/>
</dbReference>
<sequence>MARTAILGTLGMFALLAACTEREPILPGDRLDVRALSAEGDPAAQPAPLGPRPIALPAPVANAAWAQSPVTPAFRPAHPALDGTLSLAWSVDIGAGDSRRKRLGADPVVAGGRIFTMDADHTVRATSTAGVPLWQATLIPPRDGPRQGQGGGLAFADGTLYASTGFGTLTALDAATGARRWQQDLDNTATGAPSVADGLVYVTSGDRTGWAVETGTGRVRWQMDEVGDVNNVAGAPAPALGDDVVVFAFGDGGLRAAFRQGGLRRWSADLLGRRNGVARATVDDVTGDPLIAGDTVYAGNHSGRLVAFNLFDGERLWTLREGALGPVWPAGDSVFFVSDRNELIRADASTGAILWQRELPGYKVVRDPSRRRESAYVNHGPVLAGGRLMVAGSDGVLRAFDPVSGALVGRTAIPDGATTRPVVAGGTLYVVNRRGQLLAYR</sequence>
<accession>A0A1H3G3P5</accession>
<dbReference type="PANTHER" id="PTHR34512">
    <property type="entry name" value="CELL SURFACE PROTEIN"/>
    <property type="match status" value="1"/>
</dbReference>
<dbReference type="SMART" id="SM00564">
    <property type="entry name" value="PQQ"/>
    <property type="match status" value="6"/>
</dbReference>
<dbReference type="InterPro" id="IPR002372">
    <property type="entry name" value="PQQ_rpt_dom"/>
</dbReference>
<dbReference type="OrthoDB" id="5290752at2"/>
<dbReference type="AlphaFoldDB" id="A0A1H3G3P5"/>
<dbReference type="InterPro" id="IPR011047">
    <property type="entry name" value="Quinoprotein_ADH-like_sf"/>
</dbReference>
<proteinExistence type="predicted"/>
<protein>
    <submittedName>
        <fullName evidence="2">Outer membrane protein assembly factor BamB, contains PQQ-like beta-propeller repeat</fullName>
    </submittedName>
</protein>
<dbReference type="Pfam" id="PF13360">
    <property type="entry name" value="PQQ_2"/>
    <property type="match status" value="2"/>
</dbReference>
<organism evidence="2 3">
    <name type="scientific">Citreimonas salinaria</name>
    <dbReference type="NCBI Taxonomy" id="321339"/>
    <lineage>
        <taxon>Bacteria</taxon>
        <taxon>Pseudomonadati</taxon>
        <taxon>Pseudomonadota</taxon>
        <taxon>Alphaproteobacteria</taxon>
        <taxon>Rhodobacterales</taxon>
        <taxon>Roseobacteraceae</taxon>
        <taxon>Citreimonas</taxon>
    </lineage>
</organism>
<keyword evidence="3" id="KW-1185">Reference proteome</keyword>
<feature type="domain" description="Pyrrolo-quinoline quinone repeat" evidence="1">
    <location>
        <begin position="377"/>
        <end position="440"/>
    </location>
</feature>
<dbReference type="PANTHER" id="PTHR34512:SF30">
    <property type="entry name" value="OUTER MEMBRANE PROTEIN ASSEMBLY FACTOR BAMB"/>
    <property type="match status" value="1"/>
</dbReference>
<dbReference type="Gene3D" id="2.130.10.10">
    <property type="entry name" value="YVTN repeat-like/Quinoprotein amine dehydrogenase"/>
    <property type="match status" value="1"/>
</dbReference>
<dbReference type="Proteomes" id="UP000199286">
    <property type="component" value="Unassembled WGS sequence"/>
</dbReference>
<dbReference type="EMBL" id="FNPF01000002">
    <property type="protein sequence ID" value="SDX97054.1"/>
    <property type="molecule type" value="Genomic_DNA"/>
</dbReference>
<name>A0A1H3G3P5_9RHOB</name>
<evidence type="ECO:0000313" key="3">
    <source>
        <dbReference type="Proteomes" id="UP000199286"/>
    </source>
</evidence>
<feature type="domain" description="Pyrrolo-quinoline quinone repeat" evidence="1">
    <location>
        <begin position="120"/>
        <end position="356"/>
    </location>
</feature>
<dbReference type="RefSeq" id="WP_089879001.1">
    <property type="nucleotide sequence ID" value="NZ_FNPF01000002.1"/>
</dbReference>
<dbReference type="STRING" id="321339.SAMN05444340_10296"/>
<evidence type="ECO:0000259" key="1">
    <source>
        <dbReference type="Pfam" id="PF13360"/>
    </source>
</evidence>
<gene>
    <name evidence="2" type="ORF">SAMN05444340_10296</name>
</gene>